<dbReference type="EMBL" id="JAQIZT010000012">
    <property type="protein sequence ID" value="KAJ6978072.1"/>
    <property type="molecule type" value="Genomic_DNA"/>
</dbReference>
<organism evidence="2 3">
    <name type="scientific">Populus alba x Populus x berolinensis</name>
    <dbReference type="NCBI Taxonomy" id="444605"/>
    <lineage>
        <taxon>Eukaryota</taxon>
        <taxon>Viridiplantae</taxon>
        <taxon>Streptophyta</taxon>
        <taxon>Embryophyta</taxon>
        <taxon>Tracheophyta</taxon>
        <taxon>Spermatophyta</taxon>
        <taxon>Magnoliopsida</taxon>
        <taxon>eudicotyledons</taxon>
        <taxon>Gunneridae</taxon>
        <taxon>Pentapetalae</taxon>
        <taxon>rosids</taxon>
        <taxon>fabids</taxon>
        <taxon>Malpighiales</taxon>
        <taxon>Salicaceae</taxon>
        <taxon>Saliceae</taxon>
        <taxon>Populus</taxon>
    </lineage>
</organism>
<comment type="caution">
    <text evidence="2">The sequence shown here is derived from an EMBL/GenBank/DDBJ whole genome shotgun (WGS) entry which is preliminary data.</text>
</comment>
<evidence type="ECO:0000313" key="2">
    <source>
        <dbReference type="EMBL" id="KAJ6978072.1"/>
    </source>
</evidence>
<evidence type="ECO:0000256" key="1">
    <source>
        <dbReference type="SAM" id="MobiDB-lite"/>
    </source>
</evidence>
<name>A0AAD6M3I1_9ROSI</name>
<feature type="compositionally biased region" description="Polar residues" evidence="1">
    <location>
        <begin position="32"/>
        <end position="41"/>
    </location>
</feature>
<gene>
    <name evidence="2" type="ORF">NC653_029848</name>
</gene>
<keyword evidence="3" id="KW-1185">Reference proteome</keyword>
<dbReference type="Proteomes" id="UP001164929">
    <property type="component" value="Chromosome 12"/>
</dbReference>
<reference evidence="2" key="1">
    <citation type="journal article" date="2023" name="Mol. Ecol. Resour.">
        <title>Chromosome-level genome assembly of a triploid poplar Populus alba 'Berolinensis'.</title>
        <authorList>
            <person name="Chen S."/>
            <person name="Yu Y."/>
            <person name="Wang X."/>
            <person name="Wang S."/>
            <person name="Zhang T."/>
            <person name="Zhou Y."/>
            <person name="He R."/>
            <person name="Meng N."/>
            <person name="Wang Y."/>
            <person name="Liu W."/>
            <person name="Liu Z."/>
            <person name="Liu J."/>
            <person name="Guo Q."/>
            <person name="Huang H."/>
            <person name="Sederoff R.R."/>
            <person name="Wang G."/>
            <person name="Qu G."/>
            <person name="Chen S."/>
        </authorList>
    </citation>
    <scope>NUCLEOTIDE SEQUENCE</scope>
    <source>
        <strain evidence="2">SC-2020</strain>
    </source>
</reference>
<evidence type="ECO:0000313" key="3">
    <source>
        <dbReference type="Proteomes" id="UP001164929"/>
    </source>
</evidence>
<sequence length="65" mass="7354">MGKIKDSIRSYIATVAPRRTRQLPPSRLRPNFSRSNAQPTSIPSCLQSKVVMSFPFLTPPYRGFT</sequence>
<dbReference type="AlphaFoldDB" id="A0AAD6M3I1"/>
<feature type="region of interest" description="Disordered" evidence="1">
    <location>
        <begin position="19"/>
        <end position="41"/>
    </location>
</feature>
<proteinExistence type="predicted"/>
<protein>
    <submittedName>
        <fullName evidence="2">Uncharacterized protein</fullName>
    </submittedName>
</protein>
<accession>A0AAD6M3I1</accession>